<evidence type="ECO:0000313" key="2">
    <source>
        <dbReference type="Proteomes" id="UP001652623"/>
    </source>
</evidence>
<evidence type="ECO:0000256" key="1">
    <source>
        <dbReference type="SAM" id="Phobius"/>
    </source>
</evidence>
<accession>A0ABM3ZUD4</accession>
<keyword evidence="2" id="KW-1185">Reference proteome</keyword>
<dbReference type="RefSeq" id="XP_060668108.1">
    <property type="nucleotide sequence ID" value="XM_060812125.1"/>
</dbReference>
<feature type="transmembrane region" description="Helical" evidence="1">
    <location>
        <begin position="203"/>
        <end position="227"/>
    </location>
</feature>
<gene>
    <name evidence="3" type="primary">LOC132799681</name>
</gene>
<dbReference type="PANTHER" id="PTHR11439">
    <property type="entry name" value="GAG-POL-RELATED RETROTRANSPOSON"/>
    <property type="match status" value="1"/>
</dbReference>
<dbReference type="Proteomes" id="UP001652623">
    <property type="component" value="Chromosome 10"/>
</dbReference>
<proteinExistence type="predicted"/>
<sequence>MEPTNFYQGVKIPEWRKIMFAEIGALKKNNTWSITTLPPAIKGWSLHQLDVNNVFLHENLTEEVHIQMPLGDNKTQVVTLKNILNAKFSIKDLNLPKYFLRIEIAHSSAGCQTSMTQMEQNVKFSAEDGDLILDPSTYQLLIGRLMYLKITRPDILFTVNVLSQFMQTPRHPHFKAALCILLISKGVLAKAFFNHLLVSYHSWLMLIQIGQVVLIPAVLQVVIVLFVDSILSLGESRSKV</sequence>
<dbReference type="GeneID" id="132799681"/>
<keyword evidence="1" id="KW-0812">Transmembrane</keyword>
<keyword evidence="1" id="KW-0472">Membrane</keyword>
<organism evidence="2 3">
    <name type="scientific">Ziziphus jujuba</name>
    <name type="common">Chinese jujube</name>
    <name type="synonym">Ziziphus sativa</name>
    <dbReference type="NCBI Taxonomy" id="326968"/>
    <lineage>
        <taxon>Eukaryota</taxon>
        <taxon>Viridiplantae</taxon>
        <taxon>Streptophyta</taxon>
        <taxon>Embryophyta</taxon>
        <taxon>Tracheophyta</taxon>
        <taxon>Spermatophyta</taxon>
        <taxon>Magnoliopsida</taxon>
        <taxon>eudicotyledons</taxon>
        <taxon>Gunneridae</taxon>
        <taxon>Pentapetalae</taxon>
        <taxon>rosids</taxon>
        <taxon>fabids</taxon>
        <taxon>Rosales</taxon>
        <taxon>Rhamnaceae</taxon>
        <taxon>Paliureae</taxon>
        <taxon>Ziziphus</taxon>
    </lineage>
</organism>
<name>A0ABM3ZUD4_ZIZJJ</name>
<dbReference type="PANTHER" id="PTHR11439:SF470">
    <property type="entry name" value="CYSTEINE-RICH RLK (RECEPTOR-LIKE PROTEIN KINASE) 8"/>
    <property type="match status" value="1"/>
</dbReference>
<reference evidence="3" key="1">
    <citation type="submission" date="2025-08" db="UniProtKB">
        <authorList>
            <consortium name="RefSeq"/>
        </authorList>
    </citation>
    <scope>IDENTIFICATION</scope>
    <source>
        <tissue evidence="3">Seedling</tissue>
    </source>
</reference>
<evidence type="ECO:0000313" key="3">
    <source>
        <dbReference type="RefSeq" id="XP_060668108.1"/>
    </source>
</evidence>
<keyword evidence="1" id="KW-1133">Transmembrane helix</keyword>
<protein>
    <submittedName>
        <fullName evidence="3">Uncharacterized protein LOC132799681</fullName>
    </submittedName>
</protein>